<dbReference type="PANTHER" id="PTHR41317">
    <property type="entry name" value="PD-(D_E)XK NUCLEASE FAMILY TRANSPOSASE"/>
    <property type="match status" value="1"/>
</dbReference>
<dbReference type="OrthoDB" id="291934at2"/>
<dbReference type="InterPro" id="IPR010106">
    <property type="entry name" value="RpnA"/>
</dbReference>
<dbReference type="RefSeq" id="WP_145341439.1">
    <property type="nucleotide sequence ID" value="NZ_CP036261.1"/>
</dbReference>
<accession>A0A517LTK0</accession>
<protein>
    <submittedName>
        <fullName evidence="1">PD-(D/E)XK nuclease family transposase</fullName>
    </submittedName>
</protein>
<dbReference type="PANTHER" id="PTHR41317:SF1">
    <property type="entry name" value="PD-(D_E)XK NUCLEASE FAMILY TRANSPOSASE"/>
    <property type="match status" value="1"/>
</dbReference>
<dbReference type="EMBL" id="CP036261">
    <property type="protein sequence ID" value="QDS85948.1"/>
    <property type="molecule type" value="Genomic_DNA"/>
</dbReference>
<evidence type="ECO:0000313" key="2">
    <source>
        <dbReference type="Proteomes" id="UP000319557"/>
    </source>
</evidence>
<evidence type="ECO:0000313" key="1">
    <source>
        <dbReference type="EMBL" id="QDS85948.1"/>
    </source>
</evidence>
<organism evidence="1 2">
    <name type="scientific">Rosistilla ulvae</name>
    <dbReference type="NCBI Taxonomy" id="1930277"/>
    <lineage>
        <taxon>Bacteria</taxon>
        <taxon>Pseudomonadati</taxon>
        <taxon>Planctomycetota</taxon>
        <taxon>Planctomycetia</taxon>
        <taxon>Pirellulales</taxon>
        <taxon>Pirellulaceae</taxon>
        <taxon>Rosistilla</taxon>
    </lineage>
</organism>
<dbReference type="Proteomes" id="UP000319557">
    <property type="component" value="Chromosome"/>
</dbReference>
<dbReference type="Pfam" id="PF12784">
    <property type="entry name" value="PDDEXK_2"/>
    <property type="match status" value="1"/>
</dbReference>
<gene>
    <name evidence="1" type="ORF">EC9_01060</name>
</gene>
<keyword evidence="2" id="KW-1185">Reference proteome</keyword>
<name>A0A517LTK0_9BACT</name>
<proteinExistence type="predicted"/>
<sequence length="342" mass="38796">MLRIDPKVDFAFKQMLGHPGHPAVTIHFLNAILQPQVPIQQVEILNPIQGKQRAEDKLAVLDVLACDHLGRRFNVEMQTTLPFALPKRLLYYNCLNYVRQLSEGEGYRGLAPAISICVLDKVLFREDPRYHLSFRLRSDQVSDLVFVNDLEFHTLELPKFQLACHNVSAFAAEQKWLYLLQNAGSMDLDALAELLDDPVYREALGVLDMISKSPEELDLYEARLKMWRDEQARMEAAQIEGLERGIEQGIEQGRELGIQKGRELGIELGRELGIEQGREQGIQQGRDLGLARGKILGRLQLLASMLDMPEPASWGSMSEEELNRVEAELREQLSRRNGGSGR</sequence>
<dbReference type="AlphaFoldDB" id="A0A517LTK0"/>
<dbReference type="KEGG" id="ruv:EC9_01060"/>
<reference evidence="1 2" key="1">
    <citation type="submission" date="2019-02" db="EMBL/GenBank/DDBJ databases">
        <title>Deep-cultivation of Planctomycetes and their phenomic and genomic characterization uncovers novel biology.</title>
        <authorList>
            <person name="Wiegand S."/>
            <person name="Jogler M."/>
            <person name="Boedeker C."/>
            <person name="Pinto D."/>
            <person name="Vollmers J."/>
            <person name="Rivas-Marin E."/>
            <person name="Kohn T."/>
            <person name="Peeters S.H."/>
            <person name="Heuer A."/>
            <person name="Rast P."/>
            <person name="Oberbeckmann S."/>
            <person name="Bunk B."/>
            <person name="Jeske O."/>
            <person name="Meyerdierks A."/>
            <person name="Storesund J.E."/>
            <person name="Kallscheuer N."/>
            <person name="Luecker S."/>
            <person name="Lage O.M."/>
            <person name="Pohl T."/>
            <person name="Merkel B.J."/>
            <person name="Hornburger P."/>
            <person name="Mueller R.-W."/>
            <person name="Bruemmer F."/>
            <person name="Labrenz M."/>
            <person name="Spormann A.M."/>
            <person name="Op den Camp H."/>
            <person name="Overmann J."/>
            <person name="Amann R."/>
            <person name="Jetten M.S.M."/>
            <person name="Mascher T."/>
            <person name="Medema M.H."/>
            <person name="Devos D.P."/>
            <person name="Kaster A.-K."/>
            <person name="Ovreas L."/>
            <person name="Rohde M."/>
            <person name="Galperin M.Y."/>
            <person name="Jogler C."/>
        </authorList>
    </citation>
    <scope>NUCLEOTIDE SEQUENCE [LARGE SCALE GENOMIC DNA]</scope>
    <source>
        <strain evidence="1 2">EC9</strain>
    </source>
</reference>
<dbReference type="NCBIfam" id="TIGR01784">
    <property type="entry name" value="T_den_put_tspse"/>
    <property type="match status" value="1"/>
</dbReference>